<sequence length="335" mass="36841">MSKMDTDEVSVVLPSTTTSPLQISLHPLPILNISEHLTRLRLQKSKQLPFVIGALLGTQNGREVEIVNTFQLAVDKDDQEKVDHAFLVSRRDQYKQVFPSLELIGWYTVTQQPTSKHIALHEQFVGYTPNPILLILQPFGASSHGDASGASLPLKAFEPTVEIRNRTSRNVFVEASFAVETGEAERIAVDWSAKGGEGGTSLESHIQTQRAAVKMLHDRIKILASYVAGVLAGQSPKDHTALRSLSALVASLPASEHPEFREEFDQEYEDVQLTAYLFSLTKTANAMNDLVDKHVLVSTGSGREEGGRFGGPGMRRRMGRGLGPMGGASDWERFH</sequence>
<dbReference type="AlphaFoldDB" id="A0A0H2STL8"/>
<proteinExistence type="inferred from homology"/>
<evidence type="ECO:0000256" key="2">
    <source>
        <dbReference type="RuleBase" id="RU367006"/>
    </source>
</evidence>
<dbReference type="InterPro" id="IPR033859">
    <property type="entry name" value="MPN_CSN6"/>
</dbReference>
<dbReference type="Pfam" id="PF01398">
    <property type="entry name" value="JAB"/>
    <property type="match status" value="1"/>
</dbReference>
<comment type="similarity">
    <text evidence="1 2">Belongs to the peptidase M67A family. CSN6 subfamily.</text>
</comment>
<dbReference type="STRING" id="27342.A0A0H2STL8"/>
<evidence type="ECO:0000256" key="1">
    <source>
        <dbReference type="ARBA" id="ARBA00010893"/>
    </source>
</evidence>
<dbReference type="Gene3D" id="3.40.140.10">
    <property type="entry name" value="Cytidine Deaminase, domain 2"/>
    <property type="match status" value="1"/>
</dbReference>
<dbReference type="PANTHER" id="PTHR10540">
    <property type="entry name" value="EUKARYOTIC TRANSLATION INITIATION FACTOR 3 SUBUNIT F-RELATED"/>
    <property type="match status" value="1"/>
</dbReference>
<accession>A0A0H2STL8</accession>
<dbReference type="Proteomes" id="UP000053477">
    <property type="component" value="Unassembled WGS sequence"/>
</dbReference>
<evidence type="ECO:0000313" key="5">
    <source>
        <dbReference type="EMBL" id="KLO20461.1"/>
    </source>
</evidence>
<keyword evidence="2" id="KW-0736">Signalosome</keyword>
<dbReference type="EMBL" id="KQ085882">
    <property type="protein sequence ID" value="KLO20461.1"/>
    <property type="molecule type" value="Genomic_DNA"/>
</dbReference>
<evidence type="ECO:0000256" key="3">
    <source>
        <dbReference type="SAM" id="MobiDB-lite"/>
    </source>
</evidence>
<dbReference type="GO" id="GO:0000338">
    <property type="term" value="P:protein deneddylation"/>
    <property type="evidence" value="ECO:0007669"/>
    <property type="project" value="InterPro"/>
</dbReference>
<feature type="region of interest" description="Disordered" evidence="3">
    <location>
        <begin position="302"/>
        <end position="335"/>
    </location>
</feature>
<organism evidence="5 6">
    <name type="scientific">Schizopora paradoxa</name>
    <dbReference type="NCBI Taxonomy" id="27342"/>
    <lineage>
        <taxon>Eukaryota</taxon>
        <taxon>Fungi</taxon>
        <taxon>Dikarya</taxon>
        <taxon>Basidiomycota</taxon>
        <taxon>Agaricomycotina</taxon>
        <taxon>Agaricomycetes</taxon>
        <taxon>Hymenochaetales</taxon>
        <taxon>Schizoporaceae</taxon>
        <taxon>Schizopora</taxon>
    </lineage>
</organism>
<keyword evidence="2" id="KW-0539">Nucleus</keyword>
<reference evidence="5 6" key="1">
    <citation type="submission" date="2015-04" db="EMBL/GenBank/DDBJ databases">
        <title>Complete genome sequence of Schizopora paradoxa KUC8140, a cosmopolitan wood degrader in East Asia.</title>
        <authorList>
            <consortium name="DOE Joint Genome Institute"/>
            <person name="Min B."/>
            <person name="Park H."/>
            <person name="Jang Y."/>
            <person name="Kim J.-J."/>
            <person name="Kim K.H."/>
            <person name="Pangilinan J."/>
            <person name="Lipzen A."/>
            <person name="Riley R."/>
            <person name="Grigoriev I.V."/>
            <person name="Spatafora J.W."/>
            <person name="Choi I.-G."/>
        </authorList>
    </citation>
    <scope>NUCLEOTIDE SEQUENCE [LARGE SCALE GENOMIC DNA]</scope>
    <source>
        <strain evidence="5 6">KUC8140</strain>
    </source>
</reference>
<dbReference type="Pfam" id="PF13012">
    <property type="entry name" value="MitMem_reg"/>
    <property type="match status" value="1"/>
</dbReference>
<evidence type="ECO:0000313" key="6">
    <source>
        <dbReference type="Proteomes" id="UP000053477"/>
    </source>
</evidence>
<gene>
    <name evidence="5" type="ORF">SCHPADRAFT_991822</name>
</gene>
<dbReference type="PANTHER" id="PTHR10540:SF8">
    <property type="entry name" value="COP9 SIGNALOSOME COMPLEX SUBUNIT 6"/>
    <property type="match status" value="1"/>
</dbReference>
<name>A0A0H2STL8_9AGAM</name>
<dbReference type="InParanoid" id="A0A0H2STL8"/>
<dbReference type="CDD" id="cd08063">
    <property type="entry name" value="MPN_CSN6"/>
    <property type="match status" value="1"/>
</dbReference>
<keyword evidence="2" id="KW-0963">Cytoplasm</keyword>
<dbReference type="GO" id="GO:0005737">
    <property type="term" value="C:cytoplasm"/>
    <property type="evidence" value="ECO:0007669"/>
    <property type="project" value="UniProtKB-SubCell"/>
</dbReference>
<dbReference type="GO" id="GO:0008180">
    <property type="term" value="C:COP9 signalosome"/>
    <property type="evidence" value="ECO:0007669"/>
    <property type="project" value="UniProtKB-UniRule"/>
</dbReference>
<keyword evidence="6" id="KW-1185">Reference proteome</keyword>
<comment type="function">
    <text evidence="2">Component of the COP9 signalosome complex (CSN), a complex involved in various cellular and developmental processes.</text>
</comment>
<dbReference type="InterPro" id="IPR024969">
    <property type="entry name" value="EIF3F/CSN6-like_C"/>
</dbReference>
<feature type="domain" description="JAB1/MPN/MOV34 metalloenzyme" evidence="4">
    <location>
        <begin position="22"/>
        <end position="162"/>
    </location>
</feature>
<evidence type="ECO:0000259" key="4">
    <source>
        <dbReference type="SMART" id="SM00232"/>
    </source>
</evidence>
<dbReference type="GO" id="GO:0008237">
    <property type="term" value="F:metallopeptidase activity"/>
    <property type="evidence" value="ECO:0007669"/>
    <property type="project" value="InterPro"/>
</dbReference>
<dbReference type="InterPro" id="IPR000555">
    <property type="entry name" value="JAMM/MPN+_dom"/>
</dbReference>
<protein>
    <recommendedName>
        <fullName evidence="2">COP9 signalosome complex subunit 6</fullName>
    </recommendedName>
</protein>
<dbReference type="OrthoDB" id="1378at2759"/>
<dbReference type="SMART" id="SM00232">
    <property type="entry name" value="JAB_MPN"/>
    <property type="match status" value="1"/>
</dbReference>
<comment type="subcellular location">
    <subcellularLocation>
        <location evidence="2">Cytoplasm</location>
    </subcellularLocation>
    <subcellularLocation>
        <location evidence="2">Nucleus</location>
    </subcellularLocation>
</comment>